<keyword evidence="1" id="KW-1133">Transmembrane helix</keyword>
<accession>A0AAU9QWL4</accession>
<evidence type="ECO:0000313" key="2">
    <source>
        <dbReference type="EMBL" id="CAH1601450.1"/>
    </source>
</evidence>
<feature type="transmembrane region" description="Helical" evidence="1">
    <location>
        <begin position="29"/>
        <end position="50"/>
    </location>
</feature>
<organism evidence="2 3">
    <name type="scientific">Vibrio jasicida</name>
    <dbReference type="NCBI Taxonomy" id="766224"/>
    <lineage>
        <taxon>Bacteria</taxon>
        <taxon>Pseudomonadati</taxon>
        <taxon>Pseudomonadota</taxon>
        <taxon>Gammaproteobacteria</taxon>
        <taxon>Vibrionales</taxon>
        <taxon>Vibrionaceae</taxon>
        <taxon>Vibrio</taxon>
    </lineage>
</organism>
<evidence type="ECO:0000313" key="3">
    <source>
        <dbReference type="Proteomes" id="UP001295462"/>
    </source>
</evidence>
<keyword evidence="1" id="KW-0812">Transmembrane</keyword>
<keyword evidence="1" id="KW-0472">Membrane</keyword>
<gene>
    <name evidence="2" type="ORF">THF1A12_50048</name>
</gene>
<dbReference type="EMBL" id="CAKMUD010000105">
    <property type="protein sequence ID" value="CAH1601450.1"/>
    <property type="molecule type" value="Genomic_DNA"/>
</dbReference>
<comment type="caution">
    <text evidence="2">The sequence shown here is derived from an EMBL/GenBank/DDBJ whole genome shotgun (WGS) entry which is preliminary data.</text>
</comment>
<dbReference type="AlphaFoldDB" id="A0AAU9QWL4"/>
<evidence type="ECO:0000256" key="1">
    <source>
        <dbReference type="SAM" id="Phobius"/>
    </source>
</evidence>
<sequence length="57" mass="6416">MINIALLIVPILGIFKIWEIGLHQFDSGLMLIEAIVVQLLIAGVSAKFGFWHINNRK</sequence>
<name>A0AAU9QWL4_9VIBR</name>
<proteinExistence type="predicted"/>
<protein>
    <submittedName>
        <fullName evidence="2">Uncharacterized protein</fullName>
    </submittedName>
</protein>
<dbReference type="Proteomes" id="UP001295462">
    <property type="component" value="Unassembled WGS sequence"/>
</dbReference>
<reference evidence="2" key="1">
    <citation type="submission" date="2022-01" db="EMBL/GenBank/DDBJ databases">
        <authorList>
            <person name="Lagorce A."/>
        </authorList>
    </citation>
    <scope>NUCLEOTIDE SEQUENCE</scope>
    <source>
        <strain evidence="2">Th15_F1_A12</strain>
    </source>
</reference>